<evidence type="ECO:0000256" key="9">
    <source>
        <dbReference type="ARBA" id="ARBA00051711"/>
    </source>
</evidence>
<dbReference type="PANTHER" id="PTHR20905:SF1">
    <property type="entry name" value="AT07410P-RELATED"/>
    <property type="match status" value="1"/>
</dbReference>
<dbReference type="Proteomes" id="UP000008744">
    <property type="component" value="Unassembled WGS sequence"/>
</dbReference>
<keyword evidence="2" id="KW-0012">Acyltransferase</keyword>
<evidence type="ECO:0000313" key="16">
    <source>
        <dbReference type="Proteomes" id="UP000008744"/>
    </source>
</evidence>
<evidence type="ECO:0000256" key="7">
    <source>
        <dbReference type="ARBA" id="ARBA00050849"/>
    </source>
</evidence>
<protein>
    <recommendedName>
        <fullName evidence="5">aralkylamine N-acetyltransferase</fullName>
        <ecNumber evidence="5">2.3.1.87</ecNumber>
    </recommendedName>
</protein>
<dbReference type="SMR" id="B4GJF5"/>
<evidence type="ECO:0000256" key="5">
    <source>
        <dbReference type="ARBA" id="ARBA00039114"/>
    </source>
</evidence>
<dbReference type="OrthoDB" id="2115692at2759"/>
<dbReference type="PANTHER" id="PTHR20905">
    <property type="entry name" value="N-ACETYLTRANSFERASE-RELATED"/>
    <property type="match status" value="1"/>
</dbReference>
<evidence type="ECO:0000256" key="6">
    <source>
        <dbReference type="ARBA" id="ARBA00050189"/>
    </source>
</evidence>
<dbReference type="HOGENOM" id="CLU_085834_2_0_1"/>
<evidence type="ECO:0000256" key="13">
    <source>
        <dbReference type="ARBA" id="ARBA00052491"/>
    </source>
</evidence>
<dbReference type="FunFam" id="3.40.630.30:FF:000046">
    <property type="entry name" value="Dopamine N-acetyltransferase"/>
    <property type="match status" value="1"/>
</dbReference>
<reference evidence="15 16" key="1">
    <citation type="journal article" date="2007" name="Nature">
        <title>Evolution of genes and genomes on the Drosophila phylogeny.</title>
        <authorList>
            <consortium name="Drosophila 12 Genomes Consortium"/>
            <person name="Clark A.G."/>
            <person name="Eisen M.B."/>
            <person name="Smith D.R."/>
            <person name="Bergman C.M."/>
            <person name="Oliver B."/>
            <person name="Markow T.A."/>
            <person name="Kaufman T.C."/>
            <person name="Kellis M."/>
            <person name="Gelbart W."/>
            <person name="Iyer V.N."/>
            <person name="Pollard D.A."/>
            <person name="Sackton T.B."/>
            <person name="Larracuente A.M."/>
            <person name="Singh N.D."/>
            <person name="Abad J.P."/>
            <person name="Abt D.N."/>
            <person name="Adryan B."/>
            <person name="Aguade M."/>
            <person name="Akashi H."/>
            <person name="Anderson W.W."/>
            <person name="Aquadro C.F."/>
            <person name="Ardell D.H."/>
            <person name="Arguello R."/>
            <person name="Artieri C.G."/>
            <person name="Barbash D.A."/>
            <person name="Barker D."/>
            <person name="Barsanti P."/>
            <person name="Batterham P."/>
            <person name="Batzoglou S."/>
            <person name="Begun D."/>
            <person name="Bhutkar A."/>
            <person name="Blanco E."/>
            <person name="Bosak S.A."/>
            <person name="Bradley R.K."/>
            <person name="Brand A.D."/>
            <person name="Brent M.R."/>
            <person name="Brooks A.N."/>
            <person name="Brown R.H."/>
            <person name="Butlin R.K."/>
            <person name="Caggese C."/>
            <person name="Calvi B.R."/>
            <person name="Bernardo de Carvalho A."/>
            <person name="Caspi A."/>
            <person name="Castrezana S."/>
            <person name="Celniker S.E."/>
            <person name="Chang J.L."/>
            <person name="Chapple C."/>
            <person name="Chatterji S."/>
            <person name="Chinwalla A."/>
            <person name="Civetta A."/>
            <person name="Clifton S.W."/>
            <person name="Comeron J.M."/>
            <person name="Costello J.C."/>
            <person name="Coyne J.A."/>
            <person name="Daub J."/>
            <person name="David R.G."/>
            <person name="Delcher A.L."/>
            <person name="Delehaunty K."/>
            <person name="Do C.B."/>
            <person name="Ebling H."/>
            <person name="Edwards K."/>
            <person name="Eickbush T."/>
            <person name="Evans J.D."/>
            <person name="Filipski A."/>
            <person name="Findeiss S."/>
            <person name="Freyhult E."/>
            <person name="Fulton L."/>
            <person name="Fulton R."/>
            <person name="Garcia A.C."/>
            <person name="Gardiner A."/>
            <person name="Garfield D.A."/>
            <person name="Garvin B.E."/>
            <person name="Gibson G."/>
            <person name="Gilbert D."/>
            <person name="Gnerre S."/>
            <person name="Godfrey J."/>
            <person name="Good R."/>
            <person name="Gotea V."/>
            <person name="Gravely B."/>
            <person name="Greenberg A.J."/>
            <person name="Griffiths-Jones S."/>
            <person name="Gross S."/>
            <person name="Guigo R."/>
            <person name="Gustafson E.A."/>
            <person name="Haerty W."/>
            <person name="Hahn M.W."/>
            <person name="Halligan D.L."/>
            <person name="Halpern A.L."/>
            <person name="Halter G.M."/>
            <person name="Han M.V."/>
            <person name="Heger A."/>
            <person name="Hillier L."/>
            <person name="Hinrichs A.S."/>
            <person name="Holmes I."/>
            <person name="Hoskins R.A."/>
            <person name="Hubisz M.J."/>
            <person name="Hultmark D."/>
            <person name="Huntley M.A."/>
            <person name="Jaffe D.B."/>
            <person name="Jagadeeshan S."/>
            <person name="Jeck W.R."/>
            <person name="Johnson J."/>
            <person name="Jones C.D."/>
            <person name="Jordan W.C."/>
            <person name="Karpen G.H."/>
            <person name="Kataoka E."/>
            <person name="Keightley P.D."/>
            <person name="Kheradpour P."/>
            <person name="Kirkness E.F."/>
            <person name="Koerich L.B."/>
            <person name="Kristiansen K."/>
            <person name="Kudrna D."/>
            <person name="Kulathinal R.J."/>
            <person name="Kumar S."/>
            <person name="Kwok R."/>
            <person name="Lander E."/>
            <person name="Langley C.H."/>
            <person name="Lapoint R."/>
            <person name="Lazzaro B.P."/>
            <person name="Lee S.J."/>
            <person name="Levesque L."/>
            <person name="Li R."/>
            <person name="Lin C.F."/>
            <person name="Lin M.F."/>
            <person name="Lindblad-Toh K."/>
            <person name="Llopart A."/>
            <person name="Long M."/>
            <person name="Low L."/>
            <person name="Lozovsky E."/>
            <person name="Lu J."/>
            <person name="Luo M."/>
            <person name="Machado C.A."/>
            <person name="Makalowski W."/>
            <person name="Marzo M."/>
            <person name="Matsuda M."/>
            <person name="Matzkin L."/>
            <person name="McAllister B."/>
            <person name="McBride C.S."/>
            <person name="McKernan B."/>
            <person name="McKernan K."/>
            <person name="Mendez-Lago M."/>
            <person name="Minx P."/>
            <person name="Mollenhauer M.U."/>
            <person name="Montooth K."/>
            <person name="Mount S.M."/>
            <person name="Mu X."/>
            <person name="Myers E."/>
            <person name="Negre B."/>
            <person name="Newfeld S."/>
            <person name="Nielsen R."/>
            <person name="Noor M.A."/>
            <person name="O'Grady P."/>
            <person name="Pachter L."/>
            <person name="Papaceit M."/>
            <person name="Parisi M.J."/>
            <person name="Parisi M."/>
            <person name="Parts L."/>
            <person name="Pedersen J.S."/>
            <person name="Pesole G."/>
            <person name="Phillippy A.M."/>
            <person name="Ponting C.P."/>
            <person name="Pop M."/>
            <person name="Porcelli D."/>
            <person name="Powell J.R."/>
            <person name="Prohaska S."/>
            <person name="Pruitt K."/>
            <person name="Puig M."/>
            <person name="Quesneville H."/>
            <person name="Ram K.R."/>
            <person name="Rand D."/>
            <person name="Rasmussen M.D."/>
            <person name="Reed L.K."/>
            <person name="Reenan R."/>
            <person name="Reily A."/>
            <person name="Remington K.A."/>
            <person name="Rieger T.T."/>
            <person name="Ritchie M.G."/>
            <person name="Robin C."/>
            <person name="Rogers Y.H."/>
            <person name="Rohde C."/>
            <person name="Rozas J."/>
            <person name="Rubenfield M.J."/>
            <person name="Ruiz A."/>
            <person name="Russo S."/>
            <person name="Salzberg S.L."/>
            <person name="Sanchez-Gracia A."/>
            <person name="Saranga D.J."/>
            <person name="Sato H."/>
            <person name="Schaeffer S.W."/>
            <person name="Schatz M.C."/>
            <person name="Schlenke T."/>
            <person name="Schwartz R."/>
            <person name="Segarra C."/>
            <person name="Singh R.S."/>
            <person name="Sirot L."/>
            <person name="Sirota M."/>
            <person name="Sisneros N.B."/>
            <person name="Smith C.D."/>
            <person name="Smith T.F."/>
            <person name="Spieth J."/>
            <person name="Stage D.E."/>
            <person name="Stark A."/>
            <person name="Stephan W."/>
            <person name="Strausberg R.L."/>
            <person name="Strempel S."/>
            <person name="Sturgill D."/>
            <person name="Sutton G."/>
            <person name="Sutton G.G."/>
            <person name="Tao W."/>
            <person name="Teichmann S."/>
            <person name="Tobari Y.N."/>
            <person name="Tomimura Y."/>
            <person name="Tsolas J.M."/>
            <person name="Valente V.L."/>
            <person name="Venter E."/>
            <person name="Venter J.C."/>
            <person name="Vicario S."/>
            <person name="Vieira F.G."/>
            <person name="Vilella A.J."/>
            <person name="Villasante A."/>
            <person name="Walenz B."/>
            <person name="Wang J."/>
            <person name="Wasserman M."/>
            <person name="Watts T."/>
            <person name="Wilson D."/>
            <person name="Wilson R.K."/>
            <person name="Wing R.A."/>
            <person name="Wolfner M.F."/>
            <person name="Wong A."/>
            <person name="Wong G.K."/>
            <person name="Wu C.I."/>
            <person name="Wu G."/>
            <person name="Yamamoto D."/>
            <person name="Yang H.P."/>
            <person name="Yang S.P."/>
            <person name="Yorke J.A."/>
            <person name="Yoshida K."/>
            <person name="Zdobnov E."/>
            <person name="Zhang P."/>
            <person name="Zhang Y."/>
            <person name="Zimin A.V."/>
            <person name="Baldwin J."/>
            <person name="Abdouelleil A."/>
            <person name="Abdulkadir J."/>
            <person name="Abebe A."/>
            <person name="Abera B."/>
            <person name="Abreu J."/>
            <person name="Acer S.C."/>
            <person name="Aftuck L."/>
            <person name="Alexander A."/>
            <person name="An P."/>
            <person name="Anderson E."/>
            <person name="Anderson S."/>
            <person name="Arachi H."/>
            <person name="Azer M."/>
            <person name="Bachantsang P."/>
            <person name="Barry A."/>
            <person name="Bayul T."/>
            <person name="Berlin A."/>
            <person name="Bessette D."/>
            <person name="Bloom T."/>
            <person name="Blye J."/>
            <person name="Boguslavskiy L."/>
            <person name="Bonnet C."/>
            <person name="Boukhgalter B."/>
            <person name="Bourzgui I."/>
            <person name="Brown A."/>
            <person name="Cahill P."/>
            <person name="Channer S."/>
            <person name="Cheshatsang Y."/>
            <person name="Chuda L."/>
            <person name="Citroen M."/>
            <person name="Collymore A."/>
            <person name="Cooke P."/>
            <person name="Costello M."/>
            <person name="D'Aco K."/>
            <person name="Daza R."/>
            <person name="De Haan G."/>
            <person name="DeGray S."/>
            <person name="DeMaso C."/>
            <person name="Dhargay N."/>
            <person name="Dooley K."/>
            <person name="Dooley E."/>
            <person name="Doricent M."/>
            <person name="Dorje P."/>
            <person name="Dorjee K."/>
            <person name="Dupes A."/>
            <person name="Elong R."/>
            <person name="Falk J."/>
            <person name="Farina A."/>
            <person name="Faro S."/>
            <person name="Ferguson D."/>
            <person name="Fisher S."/>
            <person name="Foley C.D."/>
            <person name="Franke A."/>
            <person name="Friedrich D."/>
            <person name="Gadbois L."/>
            <person name="Gearin G."/>
            <person name="Gearin C.R."/>
            <person name="Giannoukos G."/>
            <person name="Goode T."/>
            <person name="Graham J."/>
            <person name="Grandbois E."/>
            <person name="Grewal S."/>
            <person name="Gyaltsen K."/>
            <person name="Hafez N."/>
            <person name="Hagos B."/>
            <person name="Hall J."/>
            <person name="Henson C."/>
            <person name="Hollinger A."/>
            <person name="Honan T."/>
            <person name="Huard M.D."/>
            <person name="Hughes L."/>
            <person name="Hurhula B."/>
            <person name="Husby M.E."/>
            <person name="Kamat A."/>
            <person name="Kanga B."/>
            <person name="Kashin S."/>
            <person name="Khazanovich D."/>
            <person name="Kisner P."/>
            <person name="Lance K."/>
            <person name="Lara M."/>
            <person name="Lee W."/>
            <person name="Lennon N."/>
            <person name="Letendre F."/>
            <person name="LeVine R."/>
            <person name="Lipovsky A."/>
            <person name="Liu X."/>
            <person name="Liu J."/>
            <person name="Liu S."/>
            <person name="Lokyitsang T."/>
            <person name="Lokyitsang Y."/>
            <person name="Lubonja R."/>
            <person name="Lui A."/>
            <person name="MacDonald P."/>
            <person name="Magnisalis V."/>
            <person name="Maru K."/>
            <person name="Matthews C."/>
            <person name="McCusker W."/>
            <person name="McDonough S."/>
            <person name="Mehta T."/>
            <person name="Meldrim J."/>
            <person name="Meneus L."/>
            <person name="Mihai O."/>
            <person name="Mihalev A."/>
            <person name="Mihova T."/>
            <person name="Mittelman R."/>
            <person name="Mlenga V."/>
            <person name="Montmayeur A."/>
            <person name="Mulrain L."/>
            <person name="Navidi A."/>
            <person name="Naylor J."/>
            <person name="Negash T."/>
            <person name="Nguyen T."/>
            <person name="Nguyen N."/>
            <person name="Nicol R."/>
            <person name="Norbu C."/>
            <person name="Norbu N."/>
            <person name="Novod N."/>
            <person name="O'Neill B."/>
            <person name="Osman S."/>
            <person name="Markiewicz E."/>
            <person name="Oyono O.L."/>
            <person name="Patti C."/>
            <person name="Phunkhang P."/>
            <person name="Pierre F."/>
            <person name="Priest M."/>
            <person name="Raghuraman S."/>
            <person name="Rege F."/>
            <person name="Reyes R."/>
            <person name="Rise C."/>
            <person name="Rogov P."/>
            <person name="Ross K."/>
            <person name="Ryan E."/>
            <person name="Settipalli S."/>
            <person name="Shea T."/>
            <person name="Sherpa N."/>
            <person name="Shi L."/>
            <person name="Shih D."/>
            <person name="Sparrow T."/>
            <person name="Spaulding J."/>
            <person name="Stalker J."/>
            <person name="Stange-Thomann N."/>
            <person name="Stavropoulos S."/>
            <person name="Stone C."/>
            <person name="Strader C."/>
            <person name="Tesfaye S."/>
            <person name="Thomson T."/>
            <person name="Thoulutsang Y."/>
            <person name="Thoulutsang D."/>
            <person name="Topham K."/>
            <person name="Topping I."/>
            <person name="Tsamla T."/>
            <person name="Vassiliev H."/>
            <person name="Vo A."/>
            <person name="Wangchuk T."/>
            <person name="Wangdi T."/>
            <person name="Weiand M."/>
            <person name="Wilkinson J."/>
            <person name="Wilson A."/>
            <person name="Yadav S."/>
            <person name="Young G."/>
            <person name="Yu Q."/>
            <person name="Zembek L."/>
            <person name="Zhong D."/>
            <person name="Zimmer A."/>
            <person name="Zwirko Z."/>
            <person name="Jaffe D.B."/>
            <person name="Alvarez P."/>
            <person name="Brockman W."/>
            <person name="Butler J."/>
            <person name="Chin C."/>
            <person name="Gnerre S."/>
            <person name="Grabherr M."/>
            <person name="Kleber M."/>
            <person name="Mauceli E."/>
            <person name="MacCallum I."/>
        </authorList>
    </citation>
    <scope>NUCLEOTIDE SEQUENCE [LARGE SCALE GENOMIC DNA]</scope>
    <source>
        <strain evidence="16">MSH-3 / Tucson 14011-0111.49</strain>
    </source>
</reference>
<dbReference type="CDD" id="cd04301">
    <property type="entry name" value="NAT_SF"/>
    <property type="match status" value="1"/>
</dbReference>
<dbReference type="Gene3D" id="3.40.630.30">
    <property type="match status" value="1"/>
</dbReference>
<keyword evidence="1" id="KW-0808">Transferase</keyword>
<dbReference type="EC" id="2.3.1.87" evidence="5"/>
<evidence type="ECO:0000256" key="1">
    <source>
        <dbReference type="ARBA" id="ARBA00022679"/>
    </source>
</evidence>
<dbReference type="Pfam" id="PF00583">
    <property type="entry name" value="Acetyltransf_1"/>
    <property type="match status" value="1"/>
</dbReference>
<keyword evidence="16" id="KW-1185">Reference proteome</keyword>
<evidence type="ECO:0000256" key="2">
    <source>
        <dbReference type="ARBA" id="ARBA00023315"/>
    </source>
</evidence>
<evidence type="ECO:0000256" key="12">
    <source>
        <dbReference type="ARBA" id="ARBA00052335"/>
    </source>
</evidence>
<organism evidence="16">
    <name type="scientific">Drosophila persimilis</name>
    <name type="common">Fruit fly</name>
    <dbReference type="NCBI Taxonomy" id="7234"/>
    <lineage>
        <taxon>Eukaryota</taxon>
        <taxon>Metazoa</taxon>
        <taxon>Ecdysozoa</taxon>
        <taxon>Arthropoda</taxon>
        <taxon>Hexapoda</taxon>
        <taxon>Insecta</taxon>
        <taxon>Pterygota</taxon>
        <taxon>Neoptera</taxon>
        <taxon>Endopterygota</taxon>
        <taxon>Diptera</taxon>
        <taxon>Brachycera</taxon>
        <taxon>Muscomorpha</taxon>
        <taxon>Ephydroidea</taxon>
        <taxon>Drosophilidae</taxon>
        <taxon>Drosophila</taxon>
        <taxon>Sophophora</taxon>
    </lineage>
</organism>
<dbReference type="InterPro" id="IPR016181">
    <property type="entry name" value="Acyl_CoA_acyltransferase"/>
</dbReference>
<evidence type="ECO:0000313" key="15">
    <source>
        <dbReference type="EMBL" id="EDW37469.1"/>
    </source>
</evidence>
<comment type="catalytic activity">
    <reaction evidence="10">
        <text>serotonin + (9Z)-octadecenoyl-CoA = N-(9Z-octadecenoyl)-serotonin + CoA + H(+)</text>
        <dbReference type="Rhea" id="RHEA:51392"/>
        <dbReference type="ChEBI" id="CHEBI:15378"/>
        <dbReference type="ChEBI" id="CHEBI:57287"/>
        <dbReference type="ChEBI" id="CHEBI:57387"/>
        <dbReference type="ChEBI" id="CHEBI:134064"/>
        <dbReference type="ChEBI" id="CHEBI:350546"/>
    </reaction>
    <physiologicalReaction direction="left-to-right" evidence="10">
        <dbReference type="Rhea" id="RHEA:51393"/>
    </physiologicalReaction>
</comment>
<dbReference type="OMA" id="CIYSLKY"/>
<dbReference type="eggNOG" id="ENOG502SFIM">
    <property type="taxonomic scope" value="Eukaryota"/>
</dbReference>
<dbReference type="PROSITE" id="PS51186">
    <property type="entry name" value="GNAT"/>
    <property type="match status" value="1"/>
</dbReference>
<evidence type="ECO:0000256" key="8">
    <source>
        <dbReference type="ARBA" id="ARBA00051284"/>
    </source>
</evidence>
<comment type="catalytic activity">
    <reaction evidence="13">
        <text>serotonin + acetyl-CoA = N-acetylserotonin + CoA + H(+)</text>
        <dbReference type="Rhea" id="RHEA:25217"/>
        <dbReference type="ChEBI" id="CHEBI:15378"/>
        <dbReference type="ChEBI" id="CHEBI:17697"/>
        <dbReference type="ChEBI" id="CHEBI:57287"/>
        <dbReference type="ChEBI" id="CHEBI:57288"/>
        <dbReference type="ChEBI" id="CHEBI:350546"/>
        <dbReference type="EC" id="2.3.1.87"/>
    </reaction>
    <physiologicalReaction direction="left-to-right" evidence="13">
        <dbReference type="Rhea" id="RHEA:25218"/>
    </physiologicalReaction>
</comment>
<gene>
    <name evidence="15" type="primary">Dper\GL26282</name>
    <name evidence="15" type="ORF">Dper_GL26282</name>
</gene>
<dbReference type="SUPFAM" id="SSF55729">
    <property type="entry name" value="Acyl-CoA N-acyltransferases (Nat)"/>
    <property type="match status" value="1"/>
</dbReference>
<evidence type="ECO:0000256" key="10">
    <source>
        <dbReference type="ARBA" id="ARBA00051823"/>
    </source>
</evidence>
<proteinExistence type="inferred from homology"/>
<evidence type="ECO:0000256" key="3">
    <source>
        <dbReference type="ARBA" id="ARBA00037926"/>
    </source>
</evidence>
<evidence type="ECO:0000259" key="14">
    <source>
        <dbReference type="PROSITE" id="PS51186"/>
    </source>
</evidence>
<comment type="similarity">
    <text evidence="4">Belongs to the acetyltransferase family. AANAT subfamily.</text>
</comment>
<comment type="catalytic activity">
    <reaction evidence="6">
        <text>dopamine + (9Z)-octadecenoyl-CoA = N-(9Z-octadecanoyl)-dopamine + CoA + H(+)</text>
        <dbReference type="Rhea" id="RHEA:51380"/>
        <dbReference type="ChEBI" id="CHEBI:15378"/>
        <dbReference type="ChEBI" id="CHEBI:31883"/>
        <dbReference type="ChEBI" id="CHEBI:57287"/>
        <dbReference type="ChEBI" id="CHEBI:57387"/>
        <dbReference type="ChEBI" id="CHEBI:59905"/>
    </reaction>
    <physiologicalReaction direction="left-to-right" evidence="6">
        <dbReference type="Rhea" id="RHEA:51381"/>
    </physiologicalReaction>
</comment>
<comment type="catalytic activity">
    <reaction evidence="8">
        <text>serotonin + (5Z,8Z,11Z,14Z)-eicosatetraenoyl-CoA = N-[(5Z,8Z,11Z,14Z)-eicosatetraenoyl]-serotonin + CoA + H(+)</text>
        <dbReference type="Rhea" id="RHEA:51396"/>
        <dbReference type="ChEBI" id="CHEBI:15378"/>
        <dbReference type="ChEBI" id="CHEBI:57287"/>
        <dbReference type="ChEBI" id="CHEBI:57368"/>
        <dbReference type="ChEBI" id="CHEBI:132255"/>
        <dbReference type="ChEBI" id="CHEBI:350546"/>
    </reaction>
    <physiologicalReaction direction="left-to-right" evidence="8">
        <dbReference type="Rhea" id="RHEA:51397"/>
    </physiologicalReaction>
</comment>
<comment type="pathway">
    <text evidence="3">Aromatic compound metabolism; melatonin biosynthesis; melatonin from serotonin: step 1/2.</text>
</comment>
<comment type="catalytic activity">
    <reaction evidence="12">
        <text>dopamine + hexadecanoyl-CoA = N-hexadecanoyl-dopamine + CoA + H(+)</text>
        <dbReference type="Rhea" id="RHEA:51376"/>
        <dbReference type="ChEBI" id="CHEBI:15378"/>
        <dbReference type="ChEBI" id="CHEBI:57287"/>
        <dbReference type="ChEBI" id="CHEBI:57379"/>
        <dbReference type="ChEBI" id="CHEBI:59905"/>
        <dbReference type="ChEBI" id="CHEBI:134058"/>
    </reaction>
    <physiologicalReaction direction="left-to-right" evidence="12">
        <dbReference type="Rhea" id="RHEA:51377"/>
    </physiologicalReaction>
</comment>
<dbReference type="PhylomeDB" id="B4GJF5"/>
<dbReference type="InterPro" id="IPR000182">
    <property type="entry name" value="GNAT_dom"/>
</dbReference>
<comment type="catalytic activity">
    <reaction evidence="9">
        <text>dopamine + acetyl-CoA = N-acetyldopamine + CoA + H(+)</text>
        <dbReference type="Rhea" id="RHEA:51388"/>
        <dbReference type="ChEBI" id="CHEBI:15378"/>
        <dbReference type="ChEBI" id="CHEBI:57287"/>
        <dbReference type="ChEBI" id="CHEBI:57288"/>
        <dbReference type="ChEBI" id="CHEBI:59905"/>
        <dbReference type="ChEBI" id="CHEBI:125678"/>
    </reaction>
    <physiologicalReaction direction="left-to-right" evidence="9">
        <dbReference type="Rhea" id="RHEA:51389"/>
    </physiologicalReaction>
</comment>
<name>B4GJF5_DROPE</name>
<evidence type="ECO:0000256" key="11">
    <source>
        <dbReference type="ARBA" id="ARBA00052178"/>
    </source>
</evidence>
<sequence length="225" mass="25278">MEPTTKDGVTVRIMTLADYETFKYVFEEQFIRGEPLSDPIAAAIDPEVWNLYDQYHQSLVADGTCVVAIDEENDGRVVGFVLAEGQVPEDVEKHRQEADAVALPDTDITGHIRRINYVVERDAKLYEHYGVSKLLYSHLTCVDVSMRGRGLGSRLATAAMELGRSKGYPLMTANCTSFYSARQKEALGMECIYSLKYEDYRGTTGKVIFSPPAPHREVRVMAIRL</sequence>
<comment type="catalytic activity">
    <reaction evidence="11">
        <text>serotonin + hexadecanoyl-CoA = N-hexadecanoyl-serotonin + CoA + H(+)</text>
        <dbReference type="Rhea" id="RHEA:51384"/>
        <dbReference type="ChEBI" id="CHEBI:15378"/>
        <dbReference type="ChEBI" id="CHEBI:57287"/>
        <dbReference type="ChEBI" id="CHEBI:57379"/>
        <dbReference type="ChEBI" id="CHEBI:134059"/>
        <dbReference type="ChEBI" id="CHEBI:350546"/>
    </reaction>
    <physiologicalReaction direction="left-to-right" evidence="11">
        <dbReference type="Rhea" id="RHEA:51385"/>
    </physiologicalReaction>
</comment>
<feature type="domain" description="N-acetyltransferase" evidence="14">
    <location>
        <begin position="77"/>
        <end position="214"/>
    </location>
</feature>
<dbReference type="AlphaFoldDB" id="B4GJF5"/>
<comment type="catalytic activity">
    <reaction evidence="7">
        <text>serotonin + octadecanoyl-CoA = N-octadecanoyl-serotonin + CoA + H(+)</text>
        <dbReference type="Rhea" id="RHEA:51400"/>
        <dbReference type="ChEBI" id="CHEBI:15378"/>
        <dbReference type="ChEBI" id="CHEBI:57287"/>
        <dbReference type="ChEBI" id="CHEBI:57394"/>
        <dbReference type="ChEBI" id="CHEBI:134065"/>
        <dbReference type="ChEBI" id="CHEBI:350546"/>
    </reaction>
    <physiologicalReaction direction="left-to-right" evidence="7">
        <dbReference type="Rhea" id="RHEA:51401"/>
    </physiologicalReaction>
</comment>
<accession>B4GJF5</accession>
<evidence type="ECO:0000256" key="4">
    <source>
        <dbReference type="ARBA" id="ARBA00038182"/>
    </source>
</evidence>
<dbReference type="EMBL" id="CH479184">
    <property type="protein sequence ID" value="EDW37469.1"/>
    <property type="molecule type" value="Genomic_DNA"/>
</dbReference>
<dbReference type="GO" id="GO:0004059">
    <property type="term" value="F:aralkylamine N-acetyltransferase activity"/>
    <property type="evidence" value="ECO:0007669"/>
    <property type="project" value="UniProtKB-EC"/>
</dbReference>
<dbReference type="KEGG" id="dpe:6593806"/>